<dbReference type="InterPro" id="IPR041522">
    <property type="entry name" value="CdaR_GGDEF"/>
</dbReference>
<organism evidence="7 8">
    <name type="scientific">Paenibacillus etheri</name>
    <dbReference type="NCBI Taxonomy" id="1306852"/>
    <lineage>
        <taxon>Bacteria</taxon>
        <taxon>Bacillati</taxon>
        <taxon>Bacillota</taxon>
        <taxon>Bacilli</taxon>
        <taxon>Bacillales</taxon>
        <taxon>Paenibacillaceae</taxon>
        <taxon>Paenibacillus</taxon>
    </lineage>
</organism>
<name>A0A0W1AWV3_9BACL</name>
<proteinExistence type="predicted"/>
<evidence type="ECO:0000259" key="6">
    <source>
        <dbReference type="PROSITE" id="PS01124"/>
    </source>
</evidence>
<keyword evidence="5" id="KW-1133">Transmembrane helix</keyword>
<dbReference type="InterPro" id="IPR009057">
    <property type="entry name" value="Homeodomain-like_sf"/>
</dbReference>
<dbReference type="Proteomes" id="UP000054709">
    <property type="component" value="Unassembled WGS sequence"/>
</dbReference>
<keyword evidence="1" id="KW-0805">Transcription regulation</keyword>
<keyword evidence="5" id="KW-0812">Transmembrane</keyword>
<evidence type="ECO:0000256" key="5">
    <source>
        <dbReference type="SAM" id="Phobius"/>
    </source>
</evidence>
<dbReference type="Pfam" id="PF17853">
    <property type="entry name" value="GGDEF_2"/>
    <property type="match status" value="1"/>
</dbReference>
<gene>
    <name evidence="7" type="ORF">UQ64_20350</name>
</gene>
<dbReference type="InterPro" id="IPR018062">
    <property type="entry name" value="HTH_AraC-typ_CS"/>
</dbReference>
<dbReference type="Pfam" id="PF12833">
    <property type="entry name" value="HTH_18"/>
    <property type="match status" value="1"/>
</dbReference>
<reference evidence="7 8" key="1">
    <citation type="journal article" date="2015" name="Int. Biodeterior. Biodegradation">
        <title>Physiological and genetic screening methods for the isolation of methyl tert-butyl ether-degrading bacteria for bioremediation purposes.</title>
        <authorList>
            <person name="Guisado I.M."/>
            <person name="Purswani J."/>
            <person name="Gonzalez Lopez J."/>
            <person name="Pozo C."/>
        </authorList>
    </citation>
    <scope>NUCLEOTIDE SEQUENCE [LARGE SCALE GENOMIC DNA]</scope>
    <source>
        <strain evidence="7 8">SH7</strain>
    </source>
</reference>
<dbReference type="SUPFAM" id="SSF46689">
    <property type="entry name" value="Homeodomain-like"/>
    <property type="match status" value="2"/>
</dbReference>
<keyword evidence="3" id="KW-0804">Transcription</keyword>
<dbReference type="PROSITE" id="PS01124">
    <property type="entry name" value="HTH_ARAC_FAMILY_2"/>
    <property type="match status" value="1"/>
</dbReference>
<evidence type="ECO:0000313" key="7">
    <source>
        <dbReference type="EMBL" id="KTD85830.1"/>
    </source>
</evidence>
<dbReference type="GO" id="GO:0003700">
    <property type="term" value="F:DNA-binding transcription factor activity"/>
    <property type="evidence" value="ECO:0007669"/>
    <property type="project" value="InterPro"/>
</dbReference>
<feature type="transmembrane region" description="Helical" evidence="5">
    <location>
        <begin position="12"/>
        <end position="34"/>
    </location>
</feature>
<comment type="caution">
    <text evidence="7">The sequence shown here is derived from an EMBL/GenBank/DDBJ whole genome shotgun (WGS) entry which is preliminary data.</text>
</comment>
<dbReference type="GO" id="GO:0043565">
    <property type="term" value="F:sequence-specific DNA binding"/>
    <property type="evidence" value="ECO:0007669"/>
    <property type="project" value="InterPro"/>
</dbReference>
<dbReference type="PANTHER" id="PTHR43280">
    <property type="entry name" value="ARAC-FAMILY TRANSCRIPTIONAL REGULATOR"/>
    <property type="match status" value="1"/>
</dbReference>
<feature type="compositionally biased region" description="Polar residues" evidence="4">
    <location>
        <begin position="739"/>
        <end position="753"/>
    </location>
</feature>
<keyword evidence="8" id="KW-1185">Reference proteome</keyword>
<protein>
    <submittedName>
        <fullName evidence="7">AraC family transcriptional regulator</fullName>
    </submittedName>
</protein>
<feature type="transmembrane region" description="Helical" evidence="5">
    <location>
        <begin position="294"/>
        <end position="314"/>
    </location>
</feature>
<dbReference type="PROSITE" id="PS00041">
    <property type="entry name" value="HTH_ARAC_FAMILY_1"/>
    <property type="match status" value="1"/>
</dbReference>
<keyword evidence="5" id="KW-0472">Membrane</keyword>
<feature type="domain" description="HTH araC/xylS-type" evidence="6">
    <location>
        <begin position="641"/>
        <end position="740"/>
    </location>
</feature>
<accession>A0A0W1AWV3</accession>
<dbReference type="SMART" id="SM00342">
    <property type="entry name" value="HTH_ARAC"/>
    <property type="match status" value="1"/>
</dbReference>
<keyword evidence="2" id="KW-0238">DNA-binding</keyword>
<dbReference type="InterPro" id="IPR018060">
    <property type="entry name" value="HTH_AraC"/>
</dbReference>
<dbReference type="OrthoDB" id="2647120at2"/>
<evidence type="ECO:0000256" key="1">
    <source>
        <dbReference type="ARBA" id="ARBA00023015"/>
    </source>
</evidence>
<dbReference type="AlphaFoldDB" id="A0A0W1AWV3"/>
<dbReference type="EMBL" id="LCZJ02000026">
    <property type="protein sequence ID" value="KTD85830.1"/>
    <property type="molecule type" value="Genomic_DNA"/>
</dbReference>
<sequence length="753" mass="86314">MNHNYFKSKLFLKFTGSYLLILLIPLVLVIVFIYRNATDNLQKEIENSHFNQLTQIKTVVDGRMDDLRDMASRMSYDDRLAHYRILDPYESRDAIAALDSYKSSNSIVENIFLYYHHDPNIYSNHGMYSLDVFRSSFQFGSWKNDELVTALNTSKFPSIRLTNMLNQNSSLEQNVLTYILPIIPNSSDPYGSVMYLIKEKELAHLIDSVLGNYRGLTYIFDNHGRVLSYSGHGDTASQQDIQQLSELAPGIHSLPINNEEHSVISVTSDINGWSYVTLMASNQFFSSVLNVRSFIIILFIVIAIVGTAIALLFARMQYLPIAELVRFTNKKTDTPASGNELEYIRTTLQQYSSKIDLQEPYARNHVLSMLLKHGYAQMMTPEIFDTFHLHFDQSHHFVMMMGWDDLEQQHLQARQEVHRKLAYLEFPALATQVYGVELPQLDQLALIVSLQLEDDETLAAQIVHIVDAIREYTLGMIDIYPMIGVGKCYESTQQLNQSFIEACSAFELRKSTEHGTTVYFEKLSSAHDQTVLLPSSELLKLAQSLKQGNFEVAKQIILTAIHGLENKQRSTLLMRCVLFDLLNIMLKAAVELQMDNMLQYAPPHFMNGPVNLIEQNFCRLAAQICTQVEQTHKKEEHSLMDHIVAFIDQHYVDHSLSLESVSAAFTISPSHLSRSFKDKVGINFVQYIWQKRLDKVKELLVITSDPLKDIIQRVGYLDTPNFIRKFKKETGYTPGQYRQMHSNHPNTEPNDTV</sequence>
<evidence type="ECO:0000256" key="2">
    <source>
        <dbReference type="ARBA" id="ARBA00023125"/>
    </source>
</evidence>
<evidence type="ECO:0000256" key="3">
    <source>
        <dbReference type="ARBA" id="ARBA00023163"/>
    </source>
</evidence>
<dbReference type="PANTHER" id="PTHR43280:SF28">
    <property type="entry name" value="HTH-TYPE TRANSCRIPTIONAL ACTIVATOR RHAS"/>
    <property type="match status" value="1"/>
</dbReference>
<feature type="region of interest" description="Disordered" evidence="4">
    <location>
        <begin position="733"/>
        <end position="753"/>
    </location>
</feature>
<evidence type="ECO:0000313" key="8">
    <source>
        <dbReference type="Proteomes" id="UP000054709"/>
    </source>
</evidence>
<evidence type="ECO:0000256" key="4">
    <source>
        <dbReference type="SAM" id="MobiDB-lite"/>
    </source>
</evidence>
<dbReference type="Gene3D" id="1.10.10.60">
    <property type="entry name" value="Homeodomain-like"/>
    <property type="match status" value="2"/>
</dbReference>
<dbReference type="RefSeq" id="WP_060624704.1">
    <property type="nucleotide sequence ID" value="NZ_LCZJ02000026.1"/>
</dbReference>